<dbReference type="InterPro" id="IPR011332">
    <property type="entry name" value="Ribosomal_zn-bd"/>
</dbReference>
<reference evidence="9 10" key="1">
    <citation type="journal article" date="2018" name="Proc. Natl. Acad. Sci. U.S.A.">
        <title>Draft genome sequence of Camellia sinensis var. sinensis provides insights into the evolution of the tea genome and tea quality.</title>
        <authorList>
            <person name="Wei C."/>
            <person name="Yang H."/>
            <person name="Wang S."/>
            <person name="Zhao J."/>
            <person name="Liu C."/>
            <person name="Gao L."/>
            <person name="Xia E."/>
            <person name="Lu Y."/>
            <person name="Tai Y."/>
            <person name="She G."/>
            <person name="Sun J."/>
            <person name="Cao H."/>
            <person name="Tong W."/>
            <person name="Gao Q."/>
            <person name="Li Y."/>
            <person name="Deng W."/>
            <person name="Jiang X."/>
            <person name="Wang W."/>
            <person name="Chen Q."/>
            <person name="Zhang S."/>
            <person name="Li H."/>
            <person name="Wu J."/>
            <person name="Wang P."/>
            <person name="Li P."/>
            <person name="Shi C."/>
            <person name="Zheng F."/>
            <person name="Jian J."/>
            <person name="Huang B."/>
            <person name="Shan D."/>
            <person name="Shi M."/>
            <person name="Fang C."/>
            <person name="Yue Y."/>
            <person name="Li F."/>
            <person name="Li D."/>
            <person name="Wei S."/>
            <person name="Han B."/>
            <person name="Jiang C."/>
            <person name="Yin Y."/>
            <person name="Xia T."/>
            <person name="Zhang Z."/>
            <person name="Bennetzen J.L."/>
            <person name="Zhao S."/>
            <person name="Wan X."/>
        </authorList>
    </citation>
    <scope>NUCLEOTIDE SEQUENCE [LARGE SCALE GENOMIC DNA]</scope>
    <source>
        <strain evidence="10">cv. Shuchazao</strain>
        <tissue evidence="9">Leaf</tissue>
    </source>
</reference>
<keyword evidence="7" id="KW-0689">Ribosomal protein</keyword>
<evidence type="ECO:0000256" key="8">
    <source>
        <dbReference type="ARBA" id="ARBA00023274"/>
    </source>
</evidence>
<dbReference type="SUPFAM" id="SSF57829">
    <property type="entry name" value="Zn-binding ribosomal proteins"/>
    <property type="match status" value="1"/>
</dbReference>
<keyword evidence="2" id="KW-0479">Metal-binding</keyword>
<evidence type="ECO:0000313" key="10">
    <source>
        <dbReference type="Proteomes" id="UP000306102"/>
    </source>
</evidence>
<keyword evidence="3" id="KW-0699">rRNA-binding</keyword>
<name>A0A4S4DVD7_CAMSN</name>
<dbReference type="GO" id="GO:0008270">
    <property type="term" value="F:zinc ion binding"/>
    <property type="evidence" value="ECO:0007669"/>
    <property type="project" value="UniProtKB-KW"/>
</dbReference>
<evidence type="ECO:0000256" key="4">
    <source>
        <dbReference type="ARBA" id="ARBA00022771"/>
    </source>
</evidence>
<evidence type="ECO:0000256" key="5">
    <source>
        <dbReference type="ARBA" id="ARBA00022833"/>
    </source>
</evidence>
<keyword evidence="8" id="KW-0687">Ribonucleoprotein</keyword>
<evidence type="ECO:0000256" key="3">
    <source>
        <dbReference type="ARBA" id="ARBA00022730"/>
    </source>
</evidence>
<evidence type="ECO:0000256" key="7">
    <source>
        <dbReference type="ARBA" id="ARBA00022980"/>
    </source>
</evidence>
<dbReference type="InterPro" id="IPR018267">
    <property type="entry name" value="Ribosomal_eL37_CS"/>
</dbReference>
<dbReference type="GO" id="GO:0006412">
    <property type="term" value="P:translation"/>
    <property type="evidence" value="ECO:0007669"/>
    <property type="project" value="InterPro"/>
</dbReference>
<dbReference type="Gene3D" id="2.20.25.30">
    <property type="match status" value="1"/>
</dbReference>
<dbReference type="InterPro" id="IPR001569">
    <property type="entry name" value="Ribosomal_eL37"/>
</dbReference>
<dbReference type="GO" id="GO:0003735">
    <property type="term" value="F:structural constituent of ribosome"/>
    <property type="evidence" value="ECO:0007669"/>
    <property type="project" value="InterPro"/>
</dbReference>
<dbReference type="PANTHER" id="PTHR10768">
    <property type="entry name" value="60S RIBOSOMAL PROTEIN L37"/>
    <property type="match status" value="1"/>
</dbReference>
<dbReference type="Pfam" id="PF01907">
    <property type="entry name" value="Ribosomal_L37e"/>
    <property type="match status" value="1"/>
</dbReference>
<sequence length="135" mass="15333">MITSPLPLALLRFNIEGKGTWSFGKRRNKTHILCVRCGRHSFHLQKSRCSACAFPAARKRTCHRSVKAIQRKTTGTGQMRYLRNVPRRFNSSFREVLALEAKSFQLCSGGVCDKVSKKDFECVEKLDLSALSQLQ</sequence>
<evidence type="ECO:0000313" key="9">
    <source>
        <dbReference type="EMBL" id="THG07269.1"/>
    </source>
</evidence>
<dbReference type="AlphaFoldDB" id="A0A4S4DVD7"/>
<organism evidence="9 10">
    <name type="scientific">Camellia sinensis var. sinensis</name>
    <name type="common">China tea</name>
    <dbReference type="NCBI Taxonomy" id="542762"/>
    <lineage>
        <taxon>Eukaryota</taxon>
        <taxon>Viridiplantae</taxon>
        <taxon>Streptophyta</taxon>
        <taxon>Embryophyta</taxon>
        <taxon>Tracheophyta</taxon>
        <taxon>Spermatophyta</taxon>
        <taxon>Magnoliopsida</taxon>
        <taxon>eudicotyledons</taxon>
        <taxon>Gunneridae</taxon>
        <taxon>Pentapetalae</taxon>
        <taxon>asterids</taxon>
        <taxon>Ericales</taxon>
        <taxon>Theaceae</taxon>
        <taxon>Camellia</taxon>
    </lineage>
</organism>
<evidence type="ECO:0000256" key="6">
    <source>
        <dbReference type="ARBA" id="ARBA00022884"/>
    </source>
</evidence>
<evidence type="ECO:0000256" key="1">
    <source>
        <dbReference type="ARBA" id="ARBA00009805"/>
    </source>
</evidence>
<dbReference type="STRING" id="542762.A0A4S4DVD7"/>
<evidence type="ECO:0008006" key="11">
    <source>
        <dbReference type="Google" id="ProtNLM"/>
    </source>
</evidence>
<dbReference type="FunFam" id="2.20.25.30:FF:000001">
    <property type="entry name" value="Ribosomal protein L37"/>
    <property type="match status" value="1"/>
</dbReference>
<gene>
    <name evidence="9" type="ORF">TEA_001859</name>
</gene>
<proteinExistence type="inferred from homology"/>
<dbReference type="EMBL" id="SDRB02010142">
    <property type="protein sequence ID" value="THG07269.1"/>
    <property type="molecule type" value="Genomic_DNA"/>
</dbReference>
<keyword evidence="10" id="KW-1185">Reference proteome</keyword>
<dbReference type="InterPro" id="IPR011331">
    <property type="entry name" value="Ribosomal_eL37/eL43"/>
</dbReference>
<accession>A0A4S4DVD7</accession>
<dbReference type="PROSITE" id="PS01077">
    <property type="entry name" value="RIBOSOMAL_L37E"/>
    <property type="match status" value="1"/>
</dbReference>
<comment type="caution">
    <text evidence="9">The sequence shown here is derived from an EMBL/GenBank/DDBJ whole genome shotgun (WGS) entry which is preliminary data.</text>
</comment>
<keyword evidence="6" id="KW-0694">RNA-binding</keyword>
<keyword evidence="4" id="KW-0863">Zinc-finger</keyword>
<dbReference type="GO" id="GO:0022625">
    <property type="term" value="C:cytosolic large ribosomal subunit"/>
    <property type="evidence" value="ECO:0007669"/>
    <property type="project" value="TreeGrafter"/>
</dbReference>
<protein>
    <recommendedName>
        <fullName evidence="11">Ribosomal protein L37</fullName>
    </recommendedName>
</protein>
<dbReference type="Proteomes" id="UP000306102">
    <property type="component" value="Unassembled WGS sequence"/>
</dbReference>
<comment type="similarity">
    <text evidence="1">Belongs to the eukaryotic ribosomal protein eL37 family.</text>
</comment>
<dbReference type="GO" id="GO:0019843">
    <property type="term" value="F:rRNA binding"/>
    <property type="evidence" value="ECO:0007669"/>
    <property type="project" value="UniProtKB-KW"/>
</dbReference>
<evidence type="ECO:0000256" key="2">
    <source>
        <dbReference type="ARBA" id="ARBA00022723"/>
    </source>
</evidence>
<keyword evidence="5" id="KW-0862">Zinc</keyword>
<dbReference type="PANTHER" id="PTHR10768:SF0">
    <property type="entry name" value="RIBOSOMAL PROTEIN L37"/>
    <property type="match status" value="1"/>
</dbReference>